<keyword evidence="2" id="KW-0067">ATP-binding</keyword>
<feature type="non-terminal residue" evidence="2">
    <location>
        <position position="354"/>
    </location>
</feature>
<reference evidence="2 3" key="1">
    <citation type="submission" date="2018-06" db="EMBL/GenBank/DDBJ databases">
        <title>Comparative genomics of Brasilonema spp. strains.</title>
        <authorList>
            <person name="Alvarenga D.O."/>
            <person name="Fiore M.F."/>
            <person name="Varani A.M."/>
        </authorList>
    </citation>
    <scope>NUCLEOTIDE SEQUENCE [LARGE SCALE GENOMIC DNA]</scope>
    <source>
        <strain evidence="2 3">UFV-OR1</strain>
    </source>
</reference>
<organism evidence="2 3">
    <name type="scientific">Brasilonema octagenarum UFV-OR1</name>
    <dbReference type="NCBI Taxonomy" id="417115"/>
    <lineage>
        <taxon>Bacteria</taxon>
        <taxon>Bacillati</taxon>
        <taxon>Cyanobacteriota</taxon>
        <taxon>Cyanophyceae</taxon>
        <taxon>Nostocales</taxon>
        <taxon>Scytonemataceae</taxon>
        <taxon>Brasilonema</taxon>
        <taxon>Octagenarum group</taxon>
    </lineage>
</organism>
<evidence type="ECO:0000313" key="3">
    <source>
        <dbReference type="Proteomes" id="UP000762253"/>
    </source>
</evidence>
<dbReference type="PANTHER" id="PTHR43788">
    <property type="entry name" value="DNA2/NAM7 HELICASE FAMILY MEMBER"/>
    <property type="match status" value="1"/>
</dbReference>
<evidence type="ECO:0000313" key="2">
    <source>
        <dbReference type="EMBL" id="NMF67461.1"/>
    </source>
</evidence>
<gene>
    <name evidence="2" type="ORF">DP115_33960</name>
</gene>
<keyword evidence="2" id="KW-0547">Nucleotide-binding</keyword>
<sequence>MNAASKVDAILNAWFDYIALDDYSNAKIEAKSDAIKQDGVSIVGDHVLIEQATFLELRRKKVIVTEGQKGQQEAVWALSFPQVFDVEKGKSYLCPLFSLDITPILKGEHQEQGWNLNDLKLMEAGDNLATFLGLDDEQREQLITQDGLRPFLETTFELEFGTYEEWIQQVIIPRLSCKQQIKRQAYLFKFKGGTFSGNLKQDLKEIKSGSKNWSKGHPAYEYLFGVPQLPEHEVTYMGAFPTHPPTNSQLIALKHAQTEPITAVQGPPGSGKTTLILHLIAQQVVQRALTLIEKGEDINNLIVISSTNNKAVENVIEKVDEWLNDESLKHDFLYLKGGSKTNIQSLGGAADQIQ</sequence>
<dbReference type="InterPro" id="IPR050534">
    <property type="entry name" value="Coronavir_polyprotein_1ab"/>
</dbReference>
<name>A0ABX1MHW7_9CYAN</name>
<dbReference type="EMBL" id="QMEC01000316">
    <property type="protein sequence ID" value="NMF67461.1"/>
    <property type="molecule type" value="Genomic_DNA"/>
</dbReference>
<dbReference type="InterPro" id="IPR027417">
    <property type="entry name" value="P-loop_NTPase"/>
</dbReference>
<dbReference type="GO" id="GO:0004386">
    <property type="term" value="F:helicase activity"/>
    <property type="evidence" value="ECO:0007669"/>
    <property type="project" value="UniProtKB-KW"/>
</dbReference>
<dbReference type="SUPFAM" id="SSF52540">
    <property type="entry name" value="P-loop containing nucleoside triphosphate hydrolases"/>
    <property type="match status" value="1"/>
</dbReference>
<accession>A0ABX1MHW7</accession>
<keyword evidence="2" id="KW-0378">Hydrolase</keyword>
<dbReference type="RefSeq" id="WP_248277446.1">
    <property type="nucleotide sequence ID" value="NZ_QMEC01000316.1"/>
</dbReference>
<dbReference type="InterPro" id="IPR041677">
    <property type="entry name" value="DNA2/NAM7_AAA_11"/>
</dbReference>
<dbReference type="Gene3D" id="3.40.50.300">
    <property type="entry name" value="P-loop containing nucleotide triphosphate hydrolases"/>
    <property type="match status" value="1"/>
</dbReference>
<protein>
    <submittedName>
        <fullName evidence="2">DNA/RNA helicase</fullName>
    </submittedName>
</protein>
<keyword evidence="3" id="KW-1185">Reference proteome</keyword>
<evidence type="ECO:0000259" key="1">
    <source>
        <dbReference type="Pfam" id="PF13086"/>
    </source>
</evidence>
<keyword evidence="2" id="KW-0347">Helicase</keyword>
<feature type="domain" description="DNA2/NAM7 helicase helicase" evidence="1">
    <location>
        <begin position="247"/>
        <end position="325"/>
    </location>
</feature>
<proteinExistence type="predicted"/>
<dbReference type="Proteomes" id="UP000762253">
    <property type="component" value="Unassembled WGS sequence"/>
</dbReference>
<comment type="caution">
    <text evidence="2">The sequence shown here is derived from an EMBL/GenBank/DDBJ whole genome shotgun (WGS) entry which is preliminary data.</text>
</comment>
<dbReference type="Pfam" id="PF13086">
    <property type="entry name" value="AAA_11"/>
    <property type="match status" value="1"/>
</dbReference>